<keyword evidence="2 5" id="KW-0808">Transferase</keyword>
<reference evidence="5" key="1">
    <citation type="submission" date="2021-05" db="EMBL/GenBank/DDBJ databases">
        <authorList>
            <person name="Alioto T."/>
            <person name="Alioto T."/>
            <person name="Gomez Garrido J."/>
        </authorList>
    </citation>
    <scope>NUCLEOTIDE SEQUENCE</scope>
</reference>
<dbReference type="GO" id="GO:0008146">
    <property type="term" value="F:sulfotransferase activity"/>
    <property type="evidence" value="ECO:0007669"/>
    <property type="project" value="InterPro"/>
</dbReference>
<name>A0A8D8XNI1_9HEMI</name>
<dbReference type="Pfam" id="PF00685">
    <property type="entry name" value="Sulfotransfer_1"/>
    <property type="match status" value="1"/>
</dbReference>
<keyword evidence="3" id="KW-0732">Signal</keyword>
<evidence type="ECO:0000256" key="2">
    <source>
        <dbReference type="ARBA" id="ARBA00022679"/>
    </source>
</evidence>
<comment type="similarity">
    <text evidence="1">Belongs to the sulfotransferase 1 family.</text>
</comment>
<evidence type="ECO:0000313" key="5">
    <source>
        <dbReference type="EMBL" id="CAG6703652.1"/>
    </source>
</evidence>
<feature type="signal peptide" evidence="3">
    <location>
        <begin position="1"/>
        <end position="23"/>
    </location>
</feature>
<dbReference type="EMBL" id="HBUF01341133">
    <property type="protein sequence ID" value="CAG6703652.1"/>
    <property type="molecule type" value="Transcribed_RNA"/>
</dbReference>
<accession>A0A8D8XNI1</accession>
<dbReference type="SUPFAM" id="SSF52540">
    <property type="entry name" value="P-loop containing nucleoside triphosphate hydrolases"/>
    <property type="match status" value="1"/>
</dbReference>
<dbReference type="Gene3D" id="3.40.50.300">
    <property type="entry name" value="P-loop containing nucleotide triphosphate hydrolases"/>
    <property type="match status" value="1"/>
</dbReference>
<proteinExistence type="inferred from homology"/>
<dbReference type="InterPro" id="IPR027417">
    <property type="entry name" value="P-loop_NTPase"/>
</dbReference>
<feature type="domain" description="Sulfotransferase" evidence="4">
    <location>
        <begin position="137"/>
        <end position="406"/>
    </location>
</feature>
<protein>
    <submittedName>
        <fullName evidence="5">Amine sulfotransferase</fullName>
    </submittedName>
</protein>
<evidence type="ECO:0000256" key="1">
    <source>
        <dbReference type="ARBA" id="ARBA00005771"/>
    </source>
</evidence>
<dbReference type="AlphaFoldDB" id="A0A8D8XNI1"/>
<evidence type="ECO:0000259" key="4">
    <source>
        <dbReference type="Pfam" id="PF00685"/>
    </source>
</evidence>
<sequence length="418" mass="48459">MKGLFMFWTAIALVFMLSNGGCAYSALLDKLSNPTGIPMQVWKSSMSWVAGIKPPVRYVIYLPLPSAQNTNRQLPTVKTLTLLTYDDSCTYNTKINQLLNSTFTNSFRKGYVRTREVCLPEYYKDFGDQILDMDVRDDDVWVCSFPKTGTTWTQEMVWCIANDLDYEGAKVVLPERFPFLELTALFDYRSNQALNLTEEDLNSVLTIQNMKGRRFIKTHLPWNLLPRKLQNKSTKAKIIYVTRNPKDTCISYFHHCGLMEGYTGTLEEFYKLFLNDAPCFAPYWDHVLDFWAVAKKNENILFIKYEGMKKDLRSIISQVASHLSKKLTTDQVESLENHLSFENMKNNPATNYEFVVKFNKENHLIQDKLLDGKFMRSGKVGGYKAQMSSEVEKAFDEWSRKKTEGTDFSFENDNKVFR</sequence>
<dbReference type="InterPro" id="IPR000863">
    <property type="entry name" value="Sulfotransferase_dom"/>
</dbReference>
<dbReference type="PANTHER" id="PTHR11783">
    <property type="entry name" value="SULFOTRANSFERASE SULT"/>
    <property type="match status" value="1"/>
</dbReference>
<evidence type="ECO:0000256" key="3">
    <source>
        <dbReference type="SAM" id="SignalP"/>
    </source>
</evidence>
<feature type="chain" id="PRO_5034903474" evidence="3">
    <location>
        <begin position="24"/>
        <end position="418"/>
    </location>
</feature>
<organism evidence="5">
    <name type="scientific">Cacopsylla melanoneura</name>
    <dbReference type="NCBI Taxonomy" id="428564"/>
    <lineage>
        <taxon>Eukaryota</taxon>
        <taxon>Metazoa</taxon>
        <taxon>Ecdysozoa</taxon>
        <taxon>Arthropoda</taxon>
        <taxon>Hexapoda</taxon>
        <taxon>Insecta</taxon>
        <taxon>Pterygota</taxon>
        <taxon>Neoptera</taxon>
        <taxon>Paraneoptera</taxon>
        <taxon>Hemiptera</taxon>
        <taxon>Sternorrhyncha</taxon>
        <taxon>Psylloidea</taxon>
        <taxon>Psyllidae</taxon>
        <taxon>Psyllinae</taxon>
        <taxon>Cacopsylla</taxon>
    </lineage>
</organism>